<evidence type="ECO:0000313" key="4">
    <source>
        <dbReference type="Proteomes" id="UP000317650"/>
    </source>
</evidence>
<organism evidence="3 4">
    <name type="scientific">Musa balbisiana</name>
    <name type="common">Banana</name>
    <dbReference type="NCBI Taxonomy" id="52838"/>
    <lineage>
        <taxon>Eukaryota</taxon>
        <taxon>Viridiplantae</taxon>
        <taxon>Streptophyta</taxon>
        <taxon>Embryophyta</taxon>
        <taxon>Tracheophyta</taxon>
        <taxon>Spermatophyta</taxon>
        <taxon>Magnoliopsida</taxon>
        <taxon>Liliopsida</taxon>
        <taxon>Zingiberales</taxon>
        <taxon>Musaceae</taxon>
        <taxon>Musa</taxon>
    </lineage>
</organism>
<keyword evidence="2" id="KW-0808">Transferase</keyword>
<dbReference type="InterPro" id="IPR002020">
    <property type="entry name" value="Citrate_synthase"/>
</dbReference>
<dbReference type="Pfam" id="PF00285">
    <property type="entry name" value="Citrate_synt"/>
    <property type="match status" value="1"/>
</dbReference>
<comment type="similarity">
    <text evidence="1">Belongs to the citrate synthase family.</text>
</comment>
<proteinExistence type="inferred from homology"/>
<dbReference type="EMBL" id="PYDT01000006">
    <property type="protein sequence ID" value="THU57425.1"/>
    <property type="molecule type" value="Genomic_DNA"/>
</dbReference>
<dbReference type="GO" id="GO:0046912">
    <property type="term" value="F:acyltransferase activity, acyl groups converted into alkyl on transfer"/>
    <property type="evidence" value="ECO:0007669"/>
    <property type="project" value="InterPro"/>
</dbReference>
<reference evidence="3 4" key="1">
    <citation type="journal article" date="2019" name="Nat. Plants">
        <title>Genome sequencing of Musa balbisiana reveals subgenome evolution and function divergence in polyploid bananas.</title>
        <authorList>
            <person name="Yao X."/>
        </authorList>
    </citation>
    <scope>NUCLEOTIDE SEQUENCE [LARGE SCALE GENOMIC DNA]</scope>
    <source>
        <strain evidence="4">cv. DH-PKW</strain>
        <tissue evidence="3">Leaves</tissue>
    </source>
</reference>
<dbReference type="InterPro" id="IPR016142">
    <property type="entry name" value="Citrate_synth-like_lrg_a-sub"/>
</dbReference>
<dbReference type="Gene3D" id="1.10.580.10">
    <property type="entry name" value="Citrate Synthase, domain 1"/>
    <property type="match status" value="1"/>
</dbReference>
<evidence type="ECO:0000256" key="2">
    <source>
        <dbReference type="ARBA" id="ARBA00022679"/>
    </source>
</evidence>
<dbReference type="PANTHER" id="PTHR11739">
    <property type="entry name" value="CITRATE SYNTHASE"/>
    <property type="match status" value="1"/>
</dbReference>
<name>A0A4S8J7K6_MUSBA</name>
<dbReference type="GO" id="GO:0005759">
    <property type="term" value="C:mitochondrial matrix"/>
    <property type="evidence" value="ECO:0007669"/>
    <property type="project" value="TreeGrafter"/>
</dbReference>
<sequence>MESGSDDPSELARGRRAVLSAHLATDRCSFGLTPALERSSALSLEASPPSGNLGESKSYFTLGIIQAIAHDAHPMGVLVSALSAVSLFHPDAYPALRVTLLYTSRPVSDALLYVSQVHEAYEILMICFVLRGQDLYNSKHVRDRQIVRVLGKVPTIAASAYLQLTGGSPVLPSNNFSYSENFLYRLDSLGNRSYVPNHRLSRVLGRPFILHAEHEMNCSTAAVRHLASSLYFTVNLVYL</sequence>
<dbReference type="GO" id="GO:0006099">
    <property type="term" value="P:tricarboxylic acid cycle"/>
    <property type="evidence" value="ECO:0007669"/>
    <property type="project" value="TreeGrafter"/>
</dbReference>
<evidence type="ECO:0000313" key="3">
    <source>
        <dbReference type="EMBL" id="THU57425.1"/>
    </source>
</evidence>
<keyword evidence="4" id="KW-1185">Reference proteome</keyword>
<dbReference type="PANTHER" id="PTHR11739:SF4">
    <property type="entry name" value="CITRATE SYNTHASE, PEROXISOMAL"/>
    <property type="match status" value="1"/>
</dbReference>
<accession>A0A4S8J7K6</accession>
<protein>
    <submittedName>
        <fullName evidence="3">Uncharacterized protein</fullName>
    </submittedName>
</protein>
<dbReference type="GO" id="GO:0005975">
    <property type="term" value="P:carbohydrate metabolic process"/>
    <property type="evidence" value="ECO:0007669"/>
    <property type="project" value="TreeGrafter"/>
</dbReference>
<evidence type="ECO:0000256" key="1">
    <source>
        <dbReference type="ARBA" id="ARBA00010566"/>
    </source>
</evidence>
<comment type="caution">
    <text evidence="3">The sequence shown here is derived from an EMBL/GenBank/DDBJ whole genome shotgun (WGS) entry which is preliminary data.</text>
</comment>
<dbReference type="InterPro" id="IPR036969">
    <property type="entry name" value="Citrate_synthase_sf"/>
</dbReference>
<gene>
    <name evidence="3" type="ORF">C4D60_Mb03t03400</name>
</gene>
<dbReference type="STRING" id="52838.A0A4S8J7K6"/>
<dbReference type="SUPFAM" id="SSF48256">
    <property type="entry name" value="Citrate synthase"/>
    <property type="match status" value="1"/>
</dbReference>
<dbReference type="AlphaFoldDB" id="A0A4S8J7K6"/>
<dbReference type="Proteomes" id="UP000317650">
    <property type="component" value="Chromosome 3"/>
</dbReference>